<dbReference type="SUPFAM" id="SSF52218">
    <property type="entry name" value="Flavoproteins"/>
    <property type="match status" value="1"/>
</dbReference>
<proteinExistence type="predicted"/>
<dbReference type="KEGG" id="obj:EIO64_14850"/>
<dbReference type="Proteomes" id="UP000298642">
    <property type="component" value="Chromosome"/>
</dbReference>
<keyword evidence="2" id="KW-1185">Reference proteome</keyword>
<evidence type="ECO:0000313" key="2">
    <source>
        <dbReference type="Proteomes" id="UP000298642"/>
    </source>
</evidence>
<protein>
    <recommendedName>
        <fullName evidence="3">Flavodoxin domain-containing protein</fullName>
    </recommendedName>
</protein>
<dbReference type="InterPro" id="IPR001226">
    <property type="entry name" value="Flavodoxin_CS"/>
</dbReference>
<dbReference type="AlphaFoldDB" id="A0A4D7ALA9"/>
<dbReference type="GeneID" id="89523486"/>
<evidence type="ECO:0008006" key="3">
    <source>
        <dbReference type="Google" id="ProtNLM"/>
    </source>
</evidence>
<reference evidence="2" key="1">
    <citation type="submission" date="2018-12" db="EMBL/GenBank/DDBJ databases">
        <title>Dusodibacter welbiota gen. nov., sp. nov., isolated from human faeces and emended description of the Oscillibacter genus.</title>
        <authorList>
            <person name="Le Roy T."/>
            <person name="Van der Smissen P."/>
            <person name="Delzenne N."/>
            <person name="Muccioli G."/>
            <person name="Collet J.F."/>
            <person name="Cani P.D."/>
        </authorList>
    </citation>
    <scope>NUCLEOTIDE SEQUENCE [LARGE SCALE GENOMIC DNA]</scope>
    <source>
        <strain evidence="2">J115</strain>
    </source>
</reference>
<accession>A0A4D7ALA9</accession>
<name>A0A4D7ALA9_9FIRM</name>
<dbReference type="RefSeq" id="WP_025544844.1">
    <property type="nucleotide sequence ID" value="NZ_CAUWCU010000049.1"/>
</dbReference>
<dbReference type="GO" id="GO:0010181">
    <property type="term" value="F:FMN binding"/>
    <property type="evidence" value="ECO:0007669"/>
    <property type="project" value="InterPro"/>
</dbReference>
<evidence type="ECO:0000313" key="1">
    <source>
        <dbReference type="EMBL" id="QCI60334.1"/>
    </source>
</evidence>
<dbReference type="InterPro" id="IPR029039">
    <property type="entry name" value="Flavoprotein-like_sf"/>
</dbReference>
<dbReference type="PROSITE" id="PS00201">
    <property type="entry name" value="FLAVODOXIN"/>
    <property type="match status" value="1"/>
</dbReference>
<organism evidence="1 2">
    <name type="scientific">Dysosmobacter welbionis</name>
    <dbReference type="NCBI Taxonomy" id="2093857"/>
    <lineage>
        <taxon>Bacteria</taxon>
        <taxon>Bacillati</taxon>
        <taxon>Bacillota</taxon>
        <taxon>Clostridia</taxon>
        <taxon>Eubacteriales</taxon>
        <taxon>Oscillospiraceae</taxon>
        <taxon>Dysosmobacter</taxon>
    </lineage>
</organism>
<gene>
    <name evidence="1" type="ORF">EIO64_14850</name>
</gene>
<sequence>MKAIVYTSQTGHTQRYAQMLAERTGVPAYSLKEAGKSLRRGEEIFYMGWLMAGTVKGLQSAMDRYTIRGAAIVGVSPQGNGDLWTEARINGGYSDSGGRLFYLQGGYAPEKLGFFYRMMMKPMAGSVVRQVQARGEAATDQERRMAEIFQHGGDFVREEALDEIVRWFREGPHDGEVKAVPSVDI</sequence>
<dbReference type="GO" id="GO:0009055">
    <property type="term" value="F:electron transfer activity"/>
    <property type="evidence" value="ECO:0007669"/>
    <property type="project" value="InterPro"/>
</dbReference>
<dbReference type="EMBL" id="CP034413">
    <property type="protein sequence ID" value="QCI60334.1"/>
    <property type="molecule type" value="Genomic_DNA"/>
</dbReference>